<organism evidence="2 3">
    <name type="scientific">Muraenolepis orangiensis</name>
    <name type="common">Patagonian moray cod</name>
    <dbReference type="NCBI Taxonomy" id="630683"/>
    <lineage>
        <taxon>Eukaryota</taxon>
        <taxon>Metazoa</taxon>
        <taxon>Chordata</taxon>
        <taxon>Craniata</taxon>
        <taxon>Vertebrata</taxon>
        <taxon>Euteleostomi</taxon>
        <taxon>Actinopterygii</taxon>
        <taxon>Neopterygii</taxon>
        <taxon>Teleostei</taxon>
        <taxon>Neoteleostei</taxon>
        <taxon>Acanthomorphata</taxon>
        <taxon>Zeiogadaria</taxon>
        <taxon>Gadariae</taxon>
        <taxon>Gadiformes</taxon>
        <taxon>Muraenolepidoidei</taxon>
        <taxon>Muraenolepididae</taxon>
        <taxon>Muraenolepis</taxon>
    </lineage>
</organism>
<feature type="compositionally biased region" description="Basic and acidic residues" evidence="1">
    <location>
        <begin position="89"/>
        <end position="101"/>
    </location>
</feature>
<gene>
    <name evidence="2" type="ORF">NHX12_031873</name>
</gene>
<dbReference type="AlphaFoldDB" id="A0A9Q0E5A1"/>
<protein>
    <submittedName>
        <fullName evidence="2">Uncharacterized protein</fullName>
    </submittedName>
</protein>
<feature type="compositionally biased region" description="Basic and acidic residues" evidence="1">
    <location>
        <begin position="19"/>
        <end position="49"/>
    </location>
</feature>
<accession>A0A9Q0E5A1</accession>
<dbReference type="EMBL" id="JANIIK010000047">
    <property type="protein sequence ID" value="KAJ3600900.1"/>
    <property type="molecule type" value="Genomic_DNA"/>
</dbReference>
<evidence type="ECO:0000256" key="1">
    <source>
        <dbReference type="SAM" id="MobiDB-lite"/>
    </source>
</evidence>
<comment type="caution">
    <text evidence="2">The sequence shown here is derived from an EMBL/GenBank/DDBJ whole genome shotgun (WGS) entry which is preliminary data.</text>
</comment>
<keyword evidence="3" id="KW-1185">Reference proteome</keyword>
<proteinExistence type="predicted"/>
<feature type="region of interest" description="Disordered" evidence="1">
    <location>
        <begin position="1"/>
        <end position="101"/>
    </location>
</feature>
<dbReference type="Proteomes" id="UP001148018">
    <property type="component" value="Unassembled WGS sequence"/>
</dbReference>
<evidence type="ECO:0000313" key="2">
    <source>
        <dbReference type="EMBL" id="KAJ3600900.1"/>
    </source>
</evidence>
<feature type="compositionally biased region" description="Basic and acidic residues" evidence="1">
    <location>
        <begin position="1"/>
        <end position="10"/>
    </location>
</feature>
<reference evidence="2" key="1">
    <citation type="submission" date="2022-07" db="EMBL/GenBank/DDBJ databases">
        <title>Chromosome-level genome of Muraenolepis orangiensis.</title>
        <authorList>
            <person name="Kim J."/>
        </authorList>
    </citation>
    <scope>NUCLEOTIDE SEQUENCE</scope>
    <source>
        <strain evidence="2">KU_S4_2022</strain>
        <tissue evidence="2">Muscle</tissue>
    </source>
</reference>
<name>A0A9Q0E5A1_9TELE</name>
<sequence>MIDWCGRKELPTPPPDGRWGARLEDKTKGRDRLAVQEEVWRDPRQERKTSPSPPSSPGQESRCEEDEGADRHQDTNGAALFLSSTGSEIGRKDRDADRRRR</sequence>
<evidence type="ECO:0000313" key="3">
    <source>
        <dbReference type="Proteomes" id="UP001148018"/>
    </source>
</evidence>